<evidence type="ECO:0000313" key="3">
    <source>
        <dbReference type="EMBL" id="MSS17607.1"/>
    </source>
</evidence>
<proteinExistence type="inferred from homology"/>
<comment type="similarity">
    <text evidence="1">Belongs to the ClpS family.</text>
</comment>
<dbReference type="InterPro" id="IPR003769">
    <property type="entry name" value="ClpS_core"/>
</dbReference>
<evidence type="ECO:0000313" key="4">
    <source>
        <dbReference type="Proteomes" id="UP000483362"/>
    </source>
</evidence>
<dbReference type="AlphaFoldDB" id="A0A6L5XD81"/>
<keyword evidence="3" id="KW-0645">Protease</keyword>
<dbReference type="PANTHER" id="PTHR33473:SF19">
    <property type="entry name" value="ATP-DEPENDENT CLP PROTEASE ADAPTER PROTEIN CLPS"/>
    <property type="match status" value="1"/>
</dbReference>
<dbReference type="Pfam" id="PF02617">
    <property type="entry name" value="ClpS"/>
    <property type="match status" value="1"/>
</dbReference>
<accession>A0A6L5XD81</accession>
<dbReference type="InterPro" id="IPR014719">
    <property type="entry name" value="Ribosomal_bL12_C/ClpS-like"/>
</dbReference>
<dbReference type="GO" id="GO:0030163">
    <property type="term" value="P:protein catabolic process"/>
    <property type="evidence" value="ECO:0007669"/>
    <property type="project" value="InterPro"/>
</dbReference>
<dbReference type="Proteomes" id="UP000483362">
    <property type="component" value="Unassembled WGS sequence"/>
</dbReference>
<dbReference type="EMBL" id="VULT01000010">
    <property type="protein sequence ID" value="MSS17607.1"/>
    <property type="molecule type" value="Genomic_DNA"/>
</dbReference>
<name>A0A6L5XD81_9BACT</name>
<dbReference type="Gene3D" id="3.30.1390.10">
    <property type="match status" value="1"/>
</dbReference>
<comment type="subunit">
    <text evidence="1">Binds to the N-terminal domain of the chaperone ClpA.</text>
</comment>
<dbReference type="RefSeq" id="WP_154328556.1">
    <property type="nucleotide sequence ID" value="NZ_CP045696.1"/>
</dbReference>
<dbReference type="GO" id="GO:0006508">
    <property type="term" value="P:proteolysis"/>
    <property type="evidence" value="ECO:0007669"/>
    <property type="project" value="UniProtKB-UniRule"/>
</dbReference>
<evidence type="ECO:0000259" key="2">
    <source>
        <dbReference type="Pfam" id="PF02617"/>
    </source>
</evidence>
<gene>
    <name evidence="1" type="primary">clpS</name>
    <name evidence="3" type="ORF">FYJ29_07540</name>
</gene>
<dbReference type="FunFam" id="3.30.1390.10:FF:000002">
    <property type="entry name" value="ATP-dependent Clp protease adapter protein ClpS"/>
    <property type="match status" value="1"/>
</dbReference>
<comment type="function">
    <text evidence="1">Involved in the modulation of the specificity of the ClpAP-mediated ATP-dependent protein degradation.</text>
</comment>
<comment type="caution">
    <text evidence="3">The sequence shown here is derived from an EMBL/GenBank/DDBJ whole genome shotgun (WGS) entry which is preliminary data.</text>
</comment>
<dbReference type="InterPro" id="IPR022935">
    <property type="entry name" value="ClpS"/>
</dbReference>
<keyword evidence="3" id="KW-0378">Hydrolase</keyword>
<feature type="domain" description="Adaptor protein ClpS core" evidence="2">
    <location>
        <begin position="22"/>
        <end position="100"/>
    </location>
</feature>
<keyword evidence="4" id="KW-1185">Reference proteome</keyword>
<dbReference type="GO" id="GO:0008233">
    <property type="term" value="F:peptidase activity"/>
    <property type="evidence" value="ECO:0007669"/>
    <property type="project" value="UniProtKB-KW"/>
</dbReference>
<dbReference type="PANTHER" id="PTHR33473">
    <property type="entry name" value="ATP-DEPENDENT CLP PROTEASE ADAPTER PROTEIN CLPS1, CHLOROPLASTIC"/>
    <property type="match status" value="1"/>
</dbReference>
<reference evidence="3 4" key="1">
    <citation type="submission" date="2019-08" db="EMBL/GenBank/DDBJ databases">
        <title>In-depth cultivation of the pig gut microbiome towards novel bacterial diversity and tailored functional studies.</title>
        <authorList>
            <person name="Wylensek D."/>
            <person name="Hitch T.C.A."/>
            <person name="Clavel T."/>
        </authorList>
    </citation>
    <scope>NUCLEOTIDE SEQUENCE [LARGE SCALE GENOMIC DNA]</scope>
    <source>
        <strain evidence="3 4">Oil-RF-744-WCA-WT-10</strain>
    </source>
</reference>
<protein>
    <recommendedName>
        <fullName evidence="1">ATP-dependent Clp protease adapter protein ClpS</fullName>
    </recommendedName>
</protein>
<evidence type="ECO:0000256" key="1">
    <source>
        <dbReference type="HAMAP-Rule" id="MF_00302"/>
    </source>
</evidence>
<dbReference type="SUPFAM" id="SSF54736">
    <property type="entry name" value="ClpS-like"/>
    <property type="match status" value="1"/>
</dbReference>
<sequence>MPRSNQQSGSSPAAETRVNTCEPEQYNVLFHNDDFTTMDFVVMVLEDVFDKTAPQAEAIMLQVHEQGCAVVGTYTYDMAMTRAATATHMAREQQFPLRITVEQA</sequence>
<dbReference type="HAMAP" id="MF_00302">
    <property type="entry name" value="ClpS"/>
    <property type="match status" value="1"/>
</dbReference>
<organism evidence="3 4">
    <name type="scientific">Sodaliphilus pleomorphus</name>
    <dbReference type="NCBI Taxonomy" id="2606626"/>
    <lineage>
        <taxon>Bacteria</taxon>
        <taxon>Pseudomonadati</taxon>
        <taxon>Bacteroidota</taxon>
        <taxon>Bacteroidia</taxon>
        <taxon>Bacteroidales</taxon>
        <taxon>Muribaculaceae</taxon>
        <taxon>Sodaliphilus</taxon>
    </lineage>
</organism>